<sequence>MAVNEGSREAIMAEKKQNKEKEQSEKKSKWIRIRLIPIWMRVIIVLLLIILSTSIGAMVGYGIIGNGNALDVFKPSTWTYIIDLVQKK</sequence>
<keyword evidence="2" id="KW-0472">Membrane</keyword>
<keyword evidence="4" id="KW-1185">Reference proteome</keyword>
<dbReference type="Pfam" id="PF11772">
    <property type="entry name" value="EpuA"/>
    <property type="match status" value="1"/>
</dbReference>
<feature type="region of interest" description="Disordered" evidence="1">
    <location>
        <begin position="1"/>
        <end position="27"/>
    </location>
</feature>
<gene>
    <name evidence="3" type="ORF">R4Z09_29585</name>
</gene>
<dbReference type="GO" id="GO:0000428">
    <property type="term" value="C:DNA-directed RNA polymerase complex"/>
    <property type="evidence" value="ECO:0007669"/>
    <property type="project" value="UniProtKB-KW"/>
</dbReference>
<dbReference type="Proteomes" id="UP001357223">
    <property type="component" value="Chromosome"/>
</dbReference>
<evidence type="ECO:0000256" key="1">
    <source>
        <dbReference type="SAM" id="MobiDB-lite"/>
    </source>
</evidence>
<keyword evidence="2" id="KW-0812">Transmembrane</keyword>
<proteinExistence type="predicted"/>
<reference evidence="3 4" key="1">
    <citation type="submission" date="2023-10" db="EMBL/GenBank/DDBJ databases">
        <title>Niallia locisalis sp.nov. isolated from a salt pond sample.</title>
        <authorList>
            <person name="Li X.-J."/>
            <person name="Dong L."/>
        </authorList>
    </citation>
    <scope>NUCLEOTIDE SEQUENCE [LARGE SCALE GENOMIC DNA]</scope>
    <source>
        <strain evidence="3 4">DSM 29761</strain>
    </source>
</reference>
<evidence type="ECO:0000256" key="2">
    <source>
        <dbReference type="SAM" id="Phobius"/>
    </source>
</evidence>
<feature type="transmembrane region" description="Helical" evidence="2">
    <location>
        <begin position="38"/>
        <end position="64"/>
    </location>
</feature>
<keyword evidence="3" id="KW-0240">DNA-directed RNA polymerase</keyword>
<dbReference type="EMBL" id="CP137640">
    <property type="protein sequence ID" value="WVX81257.1"/>
    <property type="molecule type" value="Genomic_DNA"/>
</dbReference>
<evidence type="ECO:0000313" key="3">
    <source>
        <dbReference type="EMBL" id="WVX81257.1"/>
    </source>
</evidence>
<evidence type="ECO:0000313" key="4">
    <source>
        <dbReference type="Proteomes" id="UP001357223"/>
    </source>
</evidence>
<accession>A0ABZ2CBX0</accession>
<dbReference type="InterPro" id="IPR024596">
    <property type="entry name" value="RNApol_su_b/EpuA"/>
</dbReference>
<keyword evidence="2" id="KW-1133">Transmembrane helix</keyword>
<organism evidence="3 4">
    <name type="scientific">Niallia oryzisoli</name>
    <dbReference type="NCBI Taxonomy" id="1737571"/>
    <lineage>
        <taxon>Bacteria</taxon>
        <taxon>Bacillati</taxon>
        <taxon>Bacillota</taxon>
        <taxon>Bacilli</taxon>
        <taxon>Bacillales</taxon>
        <taxon>Bacillaceae</taxon>
        <taxon>Niallia</taxon>
    </lineage>
</organism>
<dbReference type="RefSeq" id="WP_338450187.1">
    <property type="nucleotide sequence ID" value="NZ_CP137640.1"/>
</dbReference>
<protein>
    <submittedName>
        <fullName evidence="3">DNA-directed RNA polymerase subunit beta</fullName>
    </submittedName>
</protein>
<name>A0ABZ2CBX0_9BACI</name>
<keyword evidence="3" id="KW-0804">Transcription</keyword>